<accession>A0A1I1YT06</accession>
<reference evidence="8" key="1">
    <citation type="submission" date="2016-10" db="EMBL/GenBank/DDBJ databases">
        <authorList>
            <person name="Varghese N."/>
            <person name="Submissions S."/>
        </authorList>
    </citation>
    <scope>NUCLEOTIDE SEQUENCE [LARGE SCALE GENOMIC DNA]</scope>
    <source>
        <strain evidence="8">DSM 22530</strain>
    </source>
</reference>
<dbReference type="Gene3D" id="1.10.260.40">
    <property type="entry name" value="lambda repressor-like DNA-binding domains"/>
    <property type="match status" value="1"/>
</dbReference>
<dbReference type="CDD" id="cd06267">
    <property type="entry name" value="PBP1_LacI_sugar_binding-like"/>
    <property type="match status" value="1"/>
</dbReference>
<keyword evidence="2" id="KW-0678">Repressor</keyword>
<dbReference type="GO" id="GO:0000976">
    <property type="term" value="F:transcription cis-regulatory region binding"/>
    <property type="evidence" value="ECO:0007669"/>
    <property type="project" value="TreeGrafter"/>
</dbReference>
<proteinExistence type="predicted"/>
<dbReference type="Gene3D" id="3.40.50.2300">
    <property type="match status" value="2"/>
</dbReference>
<keyword evidence="5" id="KW-0804">Transcription</keyword>
<dbReference type="OrthoDB" id="9796186at2"/>
<name>A0A1I1YT06_9BACI</name>
<dbReference type="PRINTS" id="PR00036">
    <property type="entry name" value="HTHLACI"/>
</dbReference>
<protein>
    <recommendedName>
        <fullName evidence="1">Catabolite control protein A</fullName>
    </recommendedName>
</protein>
<dbReference type="PROSITE" id="PS00356">
    <property type="entry name" value="HTH_LACI_1"/>
    <property type="match status" value="1"/>
</dbReference>
<evidence type="ECO:0000256" key="4">
    <source>
        <dbReference type="ARBA" id="ARBA00023125"/>
    </source>
</evidence>
<dbReference type="SUPFAM" id="SSF53822">
    <property type="entry name" value="Periplasmic binding protein-like I"/>
    <property type="match status" value="1"/>
</dbReference>
<evidence type="ECO:0000256" key="3">
    <source>
        <dbReference type="ARBA" id="ARBA00023015"/>
    </source>
</evidence>
<dbReference type="InterPro" id="IPR010982">
    <property type="entry name" value="Lambda_DNA-bd_dom_sf"/>
</dbReference>
<dbReference type="Pfam" id="PF00356">
    <property type="entry name" value="LacI"/>
    <property type="match status" value="1"/>
</dbReference>
<evidence type="ECO:0000259" key="6">
    <source>
        <dbReference type="PROSITE" id="PS50932"/>
    </source>
</evidence>
<dbReference type="PANTHER" id="PTHR30146:SF95">
    <property type="entry name" value="RIBOSE OPERON REPRESSOR"/>
    <property type="match status" value="1"/>
</dbReference>
<dbReference type="GO" id="GO:0003700">
    <property type="term" value="F:DNA-binding transcription factor activity"/>
    <property type="evidence" value="ECO:0007669"/>
    <property type="project" value="TreeGrafter"/>
</dbReference>
<evidence type="ECO:0000256" key="5">
    <source>
        <dbReference type="ARBA" id="ARBA00023163"/>
    </source>
</evidence>
<keyword evidence="8" id="KW-1185">Reference proteome</keyword>
<dbReference type="Proteomes" id="UP000199474">
    <property type="component" value="Unassembled WGS sequence"/>
</dbReference>
<dbReference type="Pfam" id="PF13377">
    <property type="entry name" value="Peripla_BP_3"/>
    <property type="match status" value="1"/>
</dbReference>
<dbReference type="InterPro" id="IPR046335">
    <property type="entry name" value="LacI/GalR-like_sensor"/>
</dbReference>
<gene>
    <name evidence="7" type="ORF">SAMN05216238_11027</name>
</gene>
<dbReference type="STRING" id="640948.SAMN05216238_11027"/>
<dbReference type="EMBL" id="FOMR01000010">
    <property type="protein sequence ID" value="SFE21100.1"/>
    <property type="molecule type" value="Genomic_DNA"/>
</dbReference>
<dbReference type="InterPro" id="IPR000843">
    <property type="entry name" value="HTH_LacI"/>
</dbReference>
<dbReference type="AlphaFoldDB" id="A0A1I1YT06"/>
<dbReference type="PANTHER" id="PTHR30146">
    <property type="entry name" value="LACI-RELATED TRANSCRIPTIONAL REPRESSOR"/>
    <property type="match status" value="1"/>
</dbReference>
<evidence type="ECO:0000256" key="2">
    <source>
        <dbReference type="ARBA" id="ARBA00022491"/>
    </source>
</evidence>
<dbReference type="FunFam" id="1.10.260.40:FF:000002">
    <property type="entry name" value="HTH-type transcriptional repressor PurR"/>
    <property type="match status" value="1"/>
</dbReference>
<dbReference type="InterPro" id="IPR028082">
    <property type="entry name" value="Peripla_BP_I"/>
</dbReference>
<dbReference type="CDD" id="cd01392">
    <property type="entry name" value="HTH_LacI"/>
    <property type="match status" value="1"/>
</dbReference>
<organism evidence="7 8">
    <name type="scientific">Lentibacillus persicus</name>
    <dbReference type="NCBI Taxonomy" id="640948"/>
    <lineage>
        <taxon>Bacteria</taxon>
        <taxon>Bacillati</taxon>
        <taxon>Bacillota</taxon>
        <taxon>Bacilli</taxon>
        <taxon>Bacillales</taxon>
        <taxon>Bacillaceae</taxon>
        <taxon>Lentibacillus</taxon>
    </lineage>
</organism>
<sequence>MATIRDVAKLANVSTATVSRVINSNGYVNDETKKRVKDAIQQLNYLPNDVARSLFKGRSKMIALFVPDITNPFFPELARAVEDVTNQYDYTFVLCNTDNDIEKQMDYLNALQQKSVDGFIIVSSTIKKEHLQHIQVPIVALDRIISSDISSVTVNNRSGSRQVVQYLKSIGCQRIAHVAGPEHVDNAIYRMRGYLDEVKEEAWFNSSYVVSGKYNFDAAREAAMALLSELPEVDGIFAGNDLMGAGVLNAAASLGKNVPGDLAVAGFDGIAIGETLTPTLTTMAQPIYEIGAKAAEILMTHIQSLEHHVTAKEYSVKLIERQSTMKGGF</sequence>
<evidence type="ECO:0000313" key="8">
    <source>
        <dbReference type="Proteomes" id="UP000199474"/>
    </source>
</evidence>
<dbReference type="PROSITE" id="PS50932">
    <property type="entry name" value="HTH_LACI_2"/>
    <property type="match status" value="1"/>
</dbReference>
<dbReference type="RefSeq" id="WP_090086340.1">
    <property type="nucleotide sequence ID" value="NZ_FOMR01000010.1"/>
</dbReference>
<keyword evidence="4" id="KW-0238">DNA-binding</keyword>
<keyword evidence="3" id="KW-0805">Transcription regulation</keyword>
<evidence type="ECO:0000313" key="7">
    <source>
        <dbReference type="EMBL" id="SFE21100.1"/>
    </source>
</evidence>
<evidence type="ECO:0000256" key="1">
    <source>
        <dbReference type="ARBA" id="ARBA00019435"/>
    </source>
</evidence>
<dbReference type="SUPFAM" id="SSF47413">
    <property type="entry name" value="lambda repressor-like DNA-binding domains"/>
    <property type="match status" value="1"/>
</dbReference>
<dbReference type="SMART" id="SM00354">
    <property type="entry name" value="HTH_LACI"/>
    <property type="match status" value="1"/>
</dbReference>
<feature type="domain" description="HTH lacI-type" evidence="6">
    <location>
        <begin position="2"/>
        <end position="56"/>
    </location>
</feature>